<organism evidence="2 3">
    <name type="scientific">Paenibacillus elgii</name>
    <dbReference type="NCBI Taxonomy" id="189691"/>
    <lineage>
        <taxon>Bacteria</taxon>
        <taxon>Bacillati</taxon>
        <taxon>Bacillota</taxon>
        <taxon>Bacilli</taxon>
        <taxon>Bacillales</taxon>
        <taxon>Paenibacillaceae</taxon>
        <taxon>Paenibacillus</taxon>
    </lineage>
</organism>
<dbReference type="InterPro" id="IPR036582">
    <property type="entry name" value="Mao_N_sf"/>
</dbReference>
<dbReference type="AlphaFoldDB" id="A0A163WDM8"/>
<evidence type="ECO:0000313" key="2">
    <source>
        <dbReference type="EMBL" id="KZE76201.1"/>
    </source>
</evidence>
<evidence type="ECO:0000259" key="1">
    <source>
        <dbReference type="Pfam" id="PF07833"/>
    </source>
</evidence>
<dbReference type="STRING" id="1007103.GCA_000213315_05243"/>
<feature type="domain" description="Copper amine oxidase-like N-terminal" evidence="1">
    <location>
        <begin position="58"/>
        <end position="90"/>
    </location>
</feature>
<dbReference type="Pfam" id="PF07833">
    <property type="entry name" value="Cu_amine_oxidN1"/>
    <property type="match status" value="1"/>
</dbReference>
<sequence length="250" mass="28476">MFRERFVTIFHNSACKTCCISAASAASSSDFIQAHLFPGSIYFNNQPANKQSGAFEILNYNGSVYVPLRYIAENMGGRVHYDEAKKGIYIDRYVNNLTKAKISVSKQADNFVLNLHSEKETYKSNEIINLWSSLVYLGEEEITVGHGNPIILFTVRDEKGVSSDEIIETVLIRDQLKKNNEYKATLPLYIIESYNYNKKGRPNTKEFFEKEQPWLLSPGKYTIGVTADFKIDGDKKNKIMKSEITIQVEP</sequence>
<evidence type="ECO:0000313" key="3">
    <source>
        <dbReference type="Proteomes" id="UP000076563"/>
    </source>
</evidence>
<dbReference type="RefSeq" id="WP_063184320.1">
    <property type="nucleotide sequence ID" value="NZ_LQRA01000068.1"/>
</dbReference>
<name>A0A163WDM8_9BACL</name>
<protein>
    <recommendedName>
        <fullName evidence="1">Copper amine oxidase-like N-terminal domain-containing protein</fullName>
    </recommendedName>
</protein>
<dbReference type="InterPro" id="IPR012854">
    <property type="entry name" value="Cu_amine_oxidase-like_N"/>
</dbReference>
<keyword evidence="3" id="KW-1185">Reference proteome</keyword>
<dbReference type="OrthoDB" id="2626382at2"/>
<dbReference type="Proteomes" id="UP000076563">
    <property type="component" value="Unassembled WGS sequence"/>
</dbReference>
<gene>
    <name evidence="2" type="ORF">AV654_23885</name>
</gene>
<accession>A0A163WDM8</accession>
<dbReference type="SUPFAM" id="SSF55383">
    <property type="entry name" value="Copper amine oxidase, domain N"/>
    <property type="match status" value="1"/>
</dbReference>
<reference evidence="3" key="1">
    <citation type="submission" date="2016-01" db="EMBL/GenBank/DDBJ databases">
        <title>Draft genome of Chromobacterium sp. F49.</title>
        <authorList>
            <person name="Hong K.W."/>
        </authorList>
    </citation>
    <scope>NUCLEOTIDE SEQUENCE [LARGE SCALE GENOMIC DNA]</scope>
    <source>
        <strain evidence="3">M63</strain>
    </source>
</reference>
<dbReference type="EMBL" id="LQRA01000068">
    <property type="protein sequence ID" value="KZE76201.1"/>
    <property type="molecule type" value="Genomic_DNA"/>
</dbReference>
<comment type="caution">
    <text evidence="2">The sequence shown here is derived from an EMBL/GenBank/DDBJ whole genome shotgun (WGS) entry which is preliminary data.</text>
</comment>
<proteinExistence type="predicted"/>